<evidence type="ECO:0000313" key="6">
    <source>
        <dbReference type="Proteomes" id="UP000461443"/>
    </source>
</evidence>
<organism evidence="5 6">
    <name type="scientific">Acerihabitans arboris</name>
    <dbReference type="NCBI Taxonomy" id="2691583"/>
    <lineage>
        <taxon>Bacteria</taxon>
        <taxon>Pseudomonadati</taxon>
        <taxon>Pseudomonadota</taxon>
        <taxon>Gammaproteobacteria</taxon>
        <taxon>Enterobacterales</taxon>
        <taxon>Pectobacteriaceae</taxon>
        <taxon>Acerihabitans</taxon>
    </lineage>
</organism>
<keyword evidence="2" id="KW-0238">DNA-binding</keyword>
<sequence>MNRTGIICDLLTWLEGQLDQPLSLDDVASRSGYSKWHLQRKFKETTGQVLGAYIRARRLSNAAMALRLTSKTLADIALQYHFESQQTFTRAFKKQFQQTPAFYRRSLRWDFYGMQPPIRSAAAYTPADIVVLPALRLEGITRSYTCRLEELSQFRSELRTQFWRTFLEQAQSNPPVLYGLCYSRPSGDKNGENEVFYTTAAEPDYLPVKRDNLQNLMLNAGDYAQFTYQGAPEGLQGFIMDLYGVCLPMMRLVRRDGYDIERFHRWPTSADDAGRGDIHCDYLIPIMRPADDGITPTRGPAA</sequence>
<dbReference type="PANTHER" id="PTHR47504:SF5">
    <property type="entry name" value="RIGHT ORIGIN-BINDING PROTEIN"/>
    <property type="match status" value="1"/>
</dbReference>
<dbReference type="Pfam" id="PF12833">
    <property type="entry name" value="HTH_18"/>
    <property type="match status" value="1"/>
</dbReference>
<dbReference type="InterPro" id="IPR010499">
    <property type="entry name" value="AraC_E-bd"/>
</dbReference>
<dbReference type="PROSITE" id="PS01124">
    <property type="entry name" value="HTH_ARAC_FAMILY_2"/>
    <property type="match status" value="1"/>
</dbReference>
<dbReference type="GO" id="GO:0043565">
    <property type="term" value="F:sequence-specific DNA binding"/>
    <property type="evidence" value="ECO:0007669"/>
    <property type="project" value="InterPro"/>
</dbReference>
<keyword evidence="3" id="KW-0804">Transcription</keyword>
<dbReference type="Pfam" id="PF06445">
    <property type="entry name" value="GyrI-like"/>
    <property type="match status" value="1"/>
</dbReference>
<name>A0A845SG14_9GAMM</name>
<keyword evidence="1" id="KW-0805">Transcription regulation</keyword>
<dbReference type="PANTHER" id="PTHR47504">
    <property type="entry name" value="RIGHT ORIGIN-BINDING PROTEIN"/>
    <property type="match status" value="1"/>
</dbReference>
<dbReference type="FunFam" id="1.10.10.60:FF:000030">
    <property type="entry name" value="DNA-binding transcriptional regulator SoxS"/>
    <property type="match status" value="1"/>
</dbReference>
<dbReference type="InterPro" id="IPR018060">
    <property type="entry name" value="HTH_AraC"/>
</dbReference>
<evidence type="ECO:0000256" key="1">
    <source>
        <dbReference type="ARBA" id="ARBA00023015"/>
    </source>
</evidence>
<dbReference type="InterPro" id="IPR058147">
    <property type="entry name" value="Rob"/>
</dbReference>
<dbReference type="InterPro" id="IPR011256">
    <property type="entry name" value="Reg_factor_effector_dom_sf"/>
</dbReference>
<comment type="caution">
    <text evidence="5">The sequence shown here is derived from an EMBL/GenBank/DDBJ whole genome shotgun (WGS) entry which is preliminary data.</text>
</comment>
<dbReference type="Proteomes" id="UP000461443">
    <property type="component" value="Unassembled WGS sequence"/>
</dbReference>
<dbReference type="InterPro" id="IPR009057">
    <property type="entry name" value="Homeodomain-like_sf"/>
</dbReference>
<dbReference type="EMBL" id="WUBS01000003">
    <property type="protein sequence ID" value="NDL62267.1"/>
    <property type="molecule type" value="Genomic_DNA"/>
</dbReference>
<dbReference type="InterPro" id="IPR029442">
    <property type="entry name" value="GyrI-like"/>
</dbReference>
<dbReference type="GO" id="GO:0003700">
    <property type="term" value="F:DNA-binding transcription factor activity"/>
    <property type="evidence" value="ECO:0007669"/>
    <property type="project" value="InterPro"/>
</dbReference>
<proteinExistence type="predicted"/>
<dbReference type="SMART" id="SM00342">
    <property type="entry name" value="HTH_ARAC"/>
    <property type="match status" value="1"/>
</dbReference>
<reference evidence="5 6" key="2">
    <citation type="submission" date="2020-02" db="EMBL/GenBank/DDBJ databases">
        <title>The new genus of Enterobacteriales.</title>
        <authorList>
            <person name="Kim I.S."/>
        </authorList>
    </citation>
    <scope>NUCLEOTIDE SEQUENCE [LARGE SCALE GENOMIC DNA]</scope>
    <source>
        <strain evidence="5 6">SAP-6</strain>
    </source>
</reference>
<evidence type="ECO:0000256" key="3">
    <source>
        <dbReference type="ARBA" id="ARBA00023163"/>
    </source>
</evidence>
<evidence type="ECO:0000313" key="5">
    <source>
        <dbReference type="EMBL" id="NDL62267.1"/>
    </source>
</evidence>
<dbReference type="RefSeq" id="WP_162364976.1">
    <property type="nucleotide sequence ID" value="NZ_WUBS01000003.1"/>
</dbReference>
<dbReference type="Gene3D" id="1.10.10.60">
    <property type="entry name" value="Homeodomain-like"/>
    <property type="match status" value="2"/>
</dbReference>
<gene>
    <name evidence="5" type="primary">robA</name>
    <name evidence="5" type="ORF">GRH90_05805</name>
</gene>
<dbReference type="SUPFAM" id="SSF46689">
    <property type="entry name" value="Homeodomain-like"/>
    <property type="match status" value="2"/>
</dbReference>
<dbReference type="SMART" id="SM00871">
    <property type="entry name" value="AraC_E_bind"/>
    <property type="match status" value="1"/>
</dbReference>
<dbReference type="InterPro" id="IPR050959">
    <property type="entry name" value="MarA-like"/>
</dbReference>
<feature type="domain" description="HTH araC/xylS-type" evidence="4">
    <location>
        <begin position="8"/>
        <end position="106"/>
    </location>
</feature>
<dbReference type="AlphaFoldDB" id="A0A845SG14"/>
<keyword evidence="6" id="KW-1185">Reference proteome</keyword>
<accession>A0A845SG14</accession>
<dbReference type="NCBIfam" id="NF012228">
    <property type="entry name" value="RobA_TF"/>
    <property type="match status" value="1"/>
</dbReference>
<evidence type="ECO:0000259" key="4">
    <source>
        <dbReference type="PROSITE" id="PS01124"/>
    </source>
</evidence>
<dbReference type="SUPFAM" id="SSF55136">
    <property type="entry name" value="Probable bacterial effector-binding domain"/>
    <property type="match status" value="1"/>
</dbReference>
<dbReference type="Gene3D" id="3.20.80.10">
    <property type="entry name" value="Regulatory factor, effector binding domain"/>
    <property type="match status" value="1"/>
</dbReference>
<reference evidence="5 6" key="1">
    <citation type="submission" date="2019-12" db="EMBL/GenBank/DDBJ databases">
        <authorList>
            <person name="Lee S.D."/>
        </authorList>
    </citation>
    <scope>NUCLEOTIDE SEQUENCE [LARGE SCALE GENOMIC DNA]</scope>
    <source>
        <strain evidence="5 6">SAP-6</strain>
    </source>
</reference>
<evidence type="ECO:0000256" key="2">
    <source>
        <dbReference type="ARBA" id="ARBA00023125"/>
    </source>
</evidence>
<protein>
    <submittedName>
        <fullName evidence="5">MDR efflux pump AcrAB transcriptional activator RobA</fullName>
    </submittedName>
</protein>